<comment type="caution">
    <text evidence="4">The sequence shown here is derived from an EMBL/GenBank/DDBJ whole genome shotgun (WGS) entry which is preliminary data.</text>
</comment>
<accession>A0A9P6JUL6</accession>
<keyword evidence="1" id="KW-0472">Membrane</keyword>
<dbReference type="InterPro" id="IPR036378">
    <property type="entry name" value="FAS1_dom_sf"/>
</dbReference>
<keyword evidence="1" id="KW-0812">Transmembrane</keyword>
<dbReference type="Pfam" id="PF02469">
    <property type="entry name" value="Fasciclin"/>
    <property type="match status" value="2"/>
</dbReference>
<dbReference type="PANTHER" id="PTHR10900:SF77">
    <property type="entry name" value="FI19380P1"/>
    <property type="match status" value="1"/>
</dbReference>
<feature type="transmembrane region" description="Helical" evidence="1">
    <location>
        <begin position="357"/>
        <end position="375"/>
    </location>
</feature>
<feature type="signal peptide" evidence="2">
    <location>
        <begin position="1"/>
        <end position="23"/>
    </location>
</feature>
<keyword evidence="1" id="KW-1133">Transmembrane helix</keyword>
<feature type="chain" id="PRO_5040484910" evidence="2">
    <location>
        <begin position="24"/>
        <end position="376"/>
    </location>
</feature>
<proteinExistence type="predicted"/>
<evidence type="ECO:0000256" key="1">
    <source>
        <dbReference type="SAM" id="Phobius"/>
    </source>
</evidence>
<evidence type="ECO:0000256" key="2">
    <source>
        <dbReference type="SAM" id="SignalP"/>
    </source>
</evidence>
<organism evidence="4 5">
    <name type="scientific">Crepidotus variabilis</name>
    <dbReference type="NCBI Taxonomy" id="179855"/>
    <lineage>
        <taxon>Eukaryota</taxon>
        <taxon>Fungi</taxon>
        <taxon>Dikarya</taxon>
        <taxon>Basidiomycota</taxon>
        <taxon>Agaricomycotina</taxon>
        <taxon>Agaricomycetes</taxon>
        <taxon>Agaricomycetidae</taxon>
        <taxon>Agaricales</taxon>
        <taxon>Agaricineae</taxon>
        <taxon>Crepidotaceae</taxon>
        <taxon>Crepidotus</taxon>
    </lineage>
</organism>
<reference evidence="4" key="1">
    <citation type="submission" date="2020-11" db="EMBL/GenBank/DDBJ databases">
        <authorList>
            <consortium name="DOE Joint Genome Institute"/>
            <person name="Ahrendt S."/>
            <person name="Riley R."/>
            <person name="Andreopoulos W."/>
            <person name="Labutti K."/>
            <person name="Pangilinan J."/>
            <person name="Ruiz-Duenas F.J."/>
            <person name="Barrasa J.M."/>
            <person name="Sanchez-Garcia M."/>
            <person name="Camarero S."/>
            <person name="Miyauchi S."/>
            <person name="Serrano A."/>
            <person name="Linde D."/>
            <person name="Babiker R."/>
            <person name="Drula E."/>
            <person name="Ayuso-Fernandez I."/>
            <person name="Pacheco R."/>
            <person name="Padilla G."/>
            <person name="Ferreira P."/>
            <person name="Barriuso J."/>
            <person name="Kellner H."/>
            <person name="Castanera R."/>
            <person name="Alfaro M."/>
            <person name="Ramirez L."/>
            <person name="Pisabarro A.G."/>
            <person name="Kuo A."/>
            <person name="Tritt A."/>
            <person name="Lipzen A."/>
            <person name="He G."/>
            <person name="Yan M."/>
            <person name="Ng V."/>
            <person name="Cullen D."/>
            <person name="Martin F."/>
            <person name="Rosso M.-N."/>
            <person name="Henrissat B."/>
            <person name="Hibbett D."/>
            <person name="Martinez A.T."/>
            <person name="Grigoriev I.V."/>
        </authorList>
    </citation>
    <scope>NUCLEOTIDE SEQUENCE</scope>
    <source>
        <strain evidence="4">CBS 506.95</strain>
    </source>
</reference>
<feature type="domain" description="FAS1" evidence="3">
    <location>
        <begin position="183"/>
        <end position="311"/>
    </location>
</feature>
<dbReference type="InterPro" id="IPR050904">
    <property type="entry name" value="Adhesion/Biosynth-related"/>
</dbReference>
<dbReference type="PROSITE" id="PS51257">
    <property type="entry name" value="PROKAR_LIPOPROTEIN"/>
    <property type="match status" value="1"/>
</dbReference>
<dbReference type="GO" id="GO:0005615">
    <property type="term" value="C:extracellular space"/>
    <property type="evidence" value="ECO:0007669"/>
    <property type="project" value="TreeGrafter"/>
</dbReference>
<dbReference type="Proteomes" id="UP000807306">
    <property type="component" value="Unassembled WGS sequence"/>
</dbReference>
<dbReference type="OrthoDB" id="286301at2759"/>
<dbReference type="AlphaFoldDB" id="A0A9P6JUL6"/>
<name>A0A9P6JUL6_9AGAR</name>
<dbReference type="PANTHER" id="PTHR10900">
    <property type="entry name" value="PERIOSTIN-RELATED"/>
    <property type="match status" value="1"/>
</dbReference>
<gene>
    <name evidence="4" type="ORF">CPB83DRAFT_480723</name>
</gene>
<dbReference type="InterPro" id="IPR000782">
    <property type="entry name" value="FAS1_domain"/>
</dbReference>
<evidence type="ECO:0000259" key="3">
    <source>
        <dbReference type="PROSITE" id="PS50213"/>
    </source>
</evidence>
<feature type="domain" description="FAS1" evidence="3">
    <location>
        <begin position="23"/>
        <end position="181"/>
    </location>
</feature>
<sequence>MVYFWKPSTSPLSLLLLSSCVTAASVQDVISQRSELSMLNTLVNRFPNTLNQLNQGGGTLLAPSNTAISKLLLSAGIQDITTVPESTVQDLMSYHILNLTLQSADLRKKGGVTVDTTLLKDQYANLGGRPNVIFSSAFGSVGEAPTATALNIYSGVGDPANVTTTDIGFDRGFVHVIDSVLNLPIPCTQTAKAASLSTLLNALMVANLTSFVDTTPKFTCFAPTDAAFQEAGINISALTNDQVVDALKYHSIVGDVGYSTAFEDGQQYQTLLGVPVTITKRDGSLFINDVAVLQGNVMMSNGVAHVLSGVLSPVTAPKATQTVVVKTTPGSPSASSKPDAQSAQTTSSATSIAIPNMKIFFAIMIGLVSGITILIL</sequence>
<protein>
    <submittedName>
        <fullName evidence="4">FAS1 domain-containing protein</fullName>
    </submittedName>
</protein>
<dbReference type="Gene3D" id="2.30.180.10">
    <property type="entry name" value="FAS1 domain"/>
    <property type="match status" value="2"/>
</dbReference>
<keyword evidence="2" id="KW-0732">Signal</keyword>
<evidence type="ECO:0000313" key="5">
    <source>
        <dbReference type="Proteomes" id="UP000807306"/>
    </source>
</evidence>
<dbReference type="EMBL" id="MU157828">
    <property type="protein sequence ID" value="KAF9533551.1"/>
    <property type="molecule type" value="Genomic_DNA"/>
</dbReference>
<dbReference type="PROSITE" id="PS50213">
    <property type="entry name" value="FAS1"/>
    <property type="match status" value="2"/>
</dbReference>
<dbReference type="SUPFAM" id="SSF82153">
    <property type="entry name" value="FAS1 domain"/>
    <property type="match status" value="2"/>
</dbReference>
<keyword evidence="5" id="KW-1185">Reference proteome</keyword>
<evidence type="ECO:0000313" key="4">
    <source>
        <dbReference type="EMBL" id="KAF9533551.1"/>
    </source>
</evidence>
<dbReference type="SMART" id="SM00554">
    <property type="entry name" value="FAS1"/>
    <property type="match status" value="2"/>
</dbReference>